<sequence length="236" mass="26886">MCYNDRSPRCKVVIEKDTMKEIRGIYKILNGIINMTCAINSLPTPVNILWKYRPKTENKFISVPCGNEQKTESCNVNENGEHHTVGHCSVPTNHLTLSGFYRCEALQSNGILVASNESEIEIIGIEYTNKVQDRLVIGEDGYIDVKICANPQPELFWVLPQGQIIQPGHGQLRFSASNIWHDQNKPVEKDGPSERIPYCYRNKLIIGSVAKEDKEIFLIVRNEGETREHTTFFLHL</sequence>
<organism evidence="2 3">
    <name type="scientific">Acrobeloides nanus</name>
    <dbReference type="NCBI Taxonomy" id="290746"/>
    <lineage>
        <taxon>Eukaryota</taxon>
        <taxon>Metazoa</taxon>
        <taxon>Ecdysozoa</taxon>
        <taxon>Nematoda</taxon>
        <taxon>Chromadorea</taxon>
        <taxon>Rhabditida</taxon>
        <taxon>Tylenchina</taxon>
        <taxon>Cephalobomorpha</taxon>
        <taxon>Cephaloboidea</taxon>
        <taxon>Cephalobidae</taxon>
        <taxon>Acrobeloides</taxon>
    </lineage>
</organism>
<dbReference type="AlphaFoldDB" id="A0A914EJY2"/>
<accession>A0A914EJY2</accession>
<evidence type="ECO:0000313" key="3">
    <source>
        <dbReference type="WBParaSite" id="ACRNAN_scaffold8886.g20081.t1"/>
    </source>
</evidence>
<dbReference type="WBParaSite" id="ACRNAN_scaffold8886.g20081.t1">
    <property type="protein sequence ID" value="ACRNAN_scaffold8886.g20081.t1"/>
    <property type="gene ID" value="ACRNAN_scaffold8886.g20081"/>
</dbReference>
<feature type="domain" description="Ig-like" evidence="1">
    <location>
        <begin position="8"/>
        <end position="121"/>
    </location>
</feature>
<proteinExistence type="predicted"/>
<dbReference type="InterPro" id="IPR007110">
    <property type="entry name" value="Ig-like_dom"/>
</dbReference>
<evidence type="ECO:0000313" key="2">
    <source>
        <dbReference type="Proteomes" id="UP000887540"/>
    </source>
</evidence>
<reference evidence="3" key="1">
    <citation type="submission" date="2022-11" db="UniProtKB">
        <authorList>
            <consortium name="WormBaseParasite"/>
        </authorList>
    </citation>
    <scope>IDENTIFICATION</scope>
</reference>
<dbReference type="PROSITE" id="PS50835">
    <property type="entry name" value="IG_LIKE"/>
    <property type="match status" value="1"/>
</dbReference>
<dbReference type="Proteomes" id="UP000887540">
    <property type="component" value="Unplaced"/>
</dbReference>
<protein>
    <submittedName>
        <fullName evidence="3">Ig-like domain-containing protein</fullName>
    </submittedName>
</protein>
<name>A0A914EJY2_9BILA</name>
<keyword evidence="2" id="KW-1185">Reference proteome</keyword>
<evidence type="ECO:0000259" key="1">
    <source>
        <dbReference type="PROSITE" id="PS50835"/>
    </source>
</evidence>